<accession>A0AAN9JPH2</accession>
<proteinExistence type="predicted"/>
<gene>
    <name evidence="1" type="ORF">RJT34_12778</name>
</gene>
<evidence type="ECO:0000313" key="2">
    <source>
        <dbReference type="Proteomes" id="UP001359559"/>
    </source>
</evidence>
<protein>
    <submittedName>
        <fullName evidence="1">Uncharacterized protein</fullName>
    </submittedName>
</protein>
<keyword evidence="2" id="KW-1185">Reference proteome</keyword>
<evidence type="ECO:0000313" key="1">
    <source>
        <dbReference type="EMBL" id="KAK7301901.1"/>
    </source>
</evidence>
<dbReference type="EMBL" id="JAYKXN010000003">
    <property type="protein sequence ID" value="KAK7301901.1"/>
    <property type="molecule type" value="Genomic_DNA"/>
</dbReference>
<organism evidence="1 2">
    <name type="scientific">Clitoria ternatea</name>
    <name type="common">Butterfly pea</name>
    <dbReference type="NCBI Taxonomy" id="43366"/>
    <lineage>
        <taxon>Eukaryota</taxon>
        <taxon>Viridiplantae</taxon>
        <taxon>Streptophyta</taxon>
        <taxon>Embryophyta</taxon>
        <taxon>Tracheophyta</taxon>
        <taxon>Spermatophyta</taxon>
        <taxon>Magnoliopsida</taxon>
        <taxon>eudicotyledons</taxon>
        <taxon>Gunneridae</taxon>
        <taxon>Pentapetalae</taxon>
        <taxon>rosids</taxon>
        <taxon>fabids</taxon>
        <taxon>Fabales</taxon>
        <taxon>Fabaceae</taxon>
        <taxon>Papilionoideae</taxon>
        <taxon>50 kb inversion clade</taxon>
        <taxon>NPAAA clade</taxon>
        <taxon>indigoferoid/millettioid clade</taxon>
        <taxon>Phaseoleae</taxon>
        <taxon>Clitoria</taxon>
    </lineage>
</organism>
<dbReference type="AlphaFoldDB" id="A0AAN9JPH2"/>
<sequence length="83" mass="9410">MLLFSIVRIITPVSNHITILMIARIVRCSRLCHDQLCDDQFPIRSKYLSMNETLGQKPRENNTLGQAKGAILHKPHCTSLLVP</sequence>
<reference evidence="1 2" key="1">
    <citation type="submission" date="2024-01" db="EMBL/GenBank/DDBJ databases">
        <title>The genomes of 5 underutilized Papilionoideae crops provide insights into root nodulation and disease resistance.</title>
        <authorList>
            <person name="Yuan L."/>
        </authorList>
    </citation>
    <scope>NUCLEOTIDE SEQUENCE [LARGE SCALE GENOMIC DNA]</scope>
    <source>
        <strain evidence="1">LY-2023</strain>
        <tissue evidence="1">Leaf</tissue>
    </source>
</reference>
<dbReference type="Proteomes" id="UP001359559">
    <property type="component" value="Unassembled WGS sequence"/>
</dbReference>
<comment type="caution">
    <text evidence="1">The sequence shown here is derived from an EMBL/GenBank/DDBJ whole genome shotgun (WGS) entry which is preliminary data.</text>
</comment>
<name>A0AAN9JPH2_CLITE</name>